<dbReference type="Pfam" id="PF20089">
    <property type="entry name" value="DUF6481"/>
    <property type="match status" value="1"/>
</dbReference>
<keyword evidence="1" id="KW-0175">Coiled coil</keyword>
<dbReference type="EMBL" id="BPQP01000071">
    <property type="protein sequence ID" value="GJD96844.1"/>
    <property type="molecule type" value="Genomic_DNA"/>
</dbReference>
<accession>A0ABQ4S2Z5</accession>
<gene>
    <name evidence="3" type="ORF">OCOJLMKI_4070</name>
</gene>
<feature type="coiled-coil region" evidence="1">
    <location>
        <begin position="67"/>
        <end position="142"/>
    </location>
</feature>
<feature type="region of interest" description="Disordered" evidence="2">
    <location>
        <begin position="1"/>
        <end position="35"/>
    </location>
</feature>
<sequence>MPRDSHPPAAAPSVITRGSAAGSHEKGQMGAFDYRNFDDRRKNSASAKQMLLEKFKARPPADDPEMIAKAQARAEIARAREERIREREAARIAAEKQAAEEKRAREEAELAAQIAREEAEALAAAERKARELAEKKAARDARYAARKAKARR</sequence>
<reference evidence="3" key="1">
    <citation type="journal article" date="2021" name="Front. Microbiol.">
        <title>Comprehensive Comparative Genomics and Phenotyping of Methylobacterium Species.</title>
        <authorList>
            <person name="Alessa O."/>
            <person name="Ogura Y."/>
            <person name="Fujitani Y."/>
            <person name="Takami H."/>
            <person name="Hayashi T."/>
            <person name="Sahin N."/>
            <person name="Tani A."/>
        </authorList>
    </citation>
    <scope>NUCLEOTIDE SEQUENCE</scope>
    <source>
        <strain evidence="3">DSM 19015</strain>
    </source>
</reference>
<evidence type="ECO:0000256" key="1">
    <source>
        <dbReference type="SAM" id="Coils"/>
    </source>
</evidence>
<protein>
    <submittedName>
        <fullName evidence="3">Uncharacterized protein</fullName>
    </submittedName>
</protein>
<proteinExistence type="predicted"/>
<evidence type="ECO:0000256" key="2">
    <source>
        <dbReference type="SAM" id="MobiDB-lite"/>
    </source>
</evidence>
<name>A0ABQ4S2Z5_9HYPH</name>
<dbReference type="InterPro" id="IPR045510">
    <property type="entry name" value="DUF6481"/>
</dbReference>
<comment type="caution">
    <text evidence="3">The sequence shown here is derived from an EMBL/GenBank/DDBJ whole genome shotgun (WGS) entry which is preliminary data.</text>
</comment>
<keyword evidence="4" id="KW-1185">Reference proteome</keyword>
<evidence type="ECO:0000313" key="3">
    <source>
        <dbReference type="EMBL" id="GJD96844.1"/>
    </source>
</evidence>
<dbReference type="Proteomes" id="UP001055125">
    <property type="component" value="Unassembled WGS sequence"/>
</dbReference>
<organism evidence="3 4">
    <name type="scientific">Methylobacterium iners</name>
    <dbReference type="NCBI Taxonomy" id="418707"/>
    <lineage>
        <taxon>Bacteria</taxon>
        <taxon>Pseudomonadati</taxon>
        <taxon>Pseudomonadota</taxon>
        <taxon>Alphaproteobacteria</taxon>
        <taxon>Hyphomicrobiales</taxon>
        <taxon>Methylobacteriaceae</taxon>
        <taxon>Methylobacterium</taxon>
    </lineage>
</organism>
<evidence type="ECO:0000313" key="4">
    <source>
        <dbReference type="Proteomes" id="UP001055125"/>
    </source>
</evidence>
<reference evidence="3" key="2">
    <citation type="submission" date="2021-08" db="EMBL/GenBank/DDBJ databases">
        <authorList>
            <person name="Tani A."/>
            <person name="Ola A."/>
            <person name="Ogura Y."/>
            <person name="Katsura K."/>
            <person name="Hayashi T."/>
        </authorList>
    </citation>
    <scope>NUCLEOTIDE SEQUENCE</scope>
    <source>
        <strain evidence="3">DSM 19015</strain>
    </source>
</reference>